<gene>
    <name evidence="1" type="ORF">IHE45_16G014900</name>
</gene>
<sequence>MFKEVLQTVRVNYYPPCHHANKVSGLPPHCDAGGLTLLLQINEVEGLQIKKNGQWMPVKPLSNGFIANNGDTLEIMSDGKYKSIEHRVVINPQKERMSIATFVMPWLDVPIGPTPKLVEGSEELYQTLNVVDHLKLVITSKIEGKSVLDMMT</sequence>
<proteinExistence type="predicted"/>
<name>A0ACB7UFS5_DIOAL</name>
<organism evidence="1 2">
    <name type="scientific">Dioscorea alata</name>
    <name type="common">Purple yam</name>
    <dbReference type="NCBI Taxonomy" id="55571"/>
    <lineage>
        <taxon>Eukaryota</taxon>
        <taxon>Viridiplantae</taxon>
        <taxon>Streptophyta</taxon>
        <taxon>Embryophyta</taxon>
        <taxon>Tracheophyta</taxon>
        <taxon>Spermatophyta</taxon>
        <taxon>Magnoliopsida</taxon>
        <taxon>Liliopsida</taxon>
        <taxon>Dioscoreales</taxon>
        <taxon>Dioscoreaceae</taxon>
        <taxon>Dioscorea</taxon>
    </lineage>
</organism>
<comment type="caution">
    <text evidence="1">The sequence shown here is derived from an EMBL/GenBank/DDBJ whole genome shotgun (WGS) entry which is preliminary data.</text>
</comment>
<accession>A0ACB7UFS5</accession>
<keyword evidence="1" id="KW-0560">Oxidoreductase</keyword>
<evidence type="ECO:0000313" key="1">
    <source>
        <dbReference type="EMBL" id="KAH7659176.1"/>
    </source>
</evidence>
<evidence type="ECO:0000313" key="2">
    <source>
        <dbReference type="Proteomes" id="UP000827976"/>
    </source>
</evidence>
<keyword evidence="2" id="KW-1185">Reference proteome</keyword>
<protein>
    <submittedName>
        <fullName evidence="1">Codeine 3-O-demethylase protein</fullName>
        <ecNumber evidence="1">1.14.11.32</ecNumber>
    </submittedName>
</protein>
<reference evidence="2" key="1">
    <citation type="journal article" date="2022" name="Nat. Commun.">
        <title>Chromosome evolution and the genetic basis of agronomically important traits in greater yam.</title>
        <authorList>
            <person name="Bredeson J.V."/>
            <person name="Lyons J.B."/>
            <person name="Oniyinde I.O."/>
            <person name="Okereke N.R."/>
            <person name="Kolade O."/>
            <person name="Nnabue I."/>
            <person name="Nwadili C.O."/>
            <person name="Hribova E."/>
            <person name="Parker M."/>
            <person name="Nwogha J."/>
            <person name="Shu S."/>
            <person name="Carlson J."/>
            <person name="Kariba R."/>
            <person name="Muthemba S."/>
            <person name="Knop K."/>
            <person name="Barton G.J."/>
            <person name="Sherwood A.V."/>
            <person name="Lopez-Montes A."/>
            <person name="Asiedu R."/>
            <person name="Jamnadass R."/>
            <person name="Muchugi A."/>
            <person name="Goodstein D."/>
            <person name="Egesi C.N."/>
            <person name="Featherston J."/>
            <person name="Asfaw A."/>
            <person name="Simpson G.G."/>
            <person name="Dolezel J."/>
            <person name="Hendre P.S."/>
            <person name="Van Deynze A."/>
            <person name="Kumar P.L."/>
            <person name="Obidiegwu J.E."/>
            <person name="Bhattacharjee R."/>
            <person name="Rokhsar D.S."/>
        </authorList>
    </citation>
    <scope>NUCLEOTIDE SEQUENCE [LARGE SCALE GENOMIC DNA]</scope>
    <source>
        <strain evidence="2">cv. TDa95/00328</strain>
    </source>
</reference>
<dbReference type="EMBL" id="CM037026">
    <property type="protein sequence ID" value="KAH7659176.1"/>
    <property type="molecule type" value="Genomic_DNA"/>
</dbReference>
<dbReference type="Proteomes" id="UP000827976">
    <property type="component" value="Chromosome 16"/>
</dbReference>
<dbReference type="EC" id="1.14.11.32" evidence="1"/>